<name>A0ABQ5NKG2_9BACI</name>
<sequence length="199" mass="23925">MNKFRMFVDIKKEERWLNEMITQGWVCRKANRYGVYYFEKREIAEQTIRLDFQSFKSAEMYMQYVQLYEDFGWQYIGGSRHSSLHYWLNPNGELDELYSDNGSEKAYLNRLTTYYSSLTLLFIVLTISLFNNLSQYINVKAAYLTPNLWEKEGSDFVTSFLFETPFALLRFSLPWLFMIGSIVFIRTYLKYKKELTKNN</sequence>
<evidence type="ECO:0000256" key="1">
    <source>
        <dbReference type="SAM" id="Phobius"/>
    </source>
</evidence>
<keyword evidence="3" id="KW-1185">Reference proteome</keyword>
<dbReference type="EMBL" id="BRZA01000002">
    <property type="protein sequence ID" value="GLC88860.1"/>
    <property type="molecule type" value="Genomic_DNA"/>
</dbReference>
<evidence type="ECO:0000313" key="2">
    <source>
        <dbReference type="EMBL" id="GLC88860.1"/>
    </source>
</evidence>
<dbReference type="Proteomes" id="UP001065593">
    <property type="component" value="Unassembled WGS sequence"/>
</dbReference>
<accession>A0ABQ5NKG2</accession>
<proteinExistence type="predicted"/>
<protein>
    <submittedName>
        <fullName evidence="2">Membrane protein</fullName>
    </submittedName>
</protein>
<dbReference type="Pfam" id="PF11193">
    <property type="entry name" value="DUF2812"/>
    <property type="match status" value="1"/>
</dbReference>
<feature type="transmembrane region" description="Helical" evidence="1">
    <location>
        <begin position="111"/>
        <end position="130"/>
    </location>
</feature>
<keyword evidence="1" id="KW-0472">Membrane</keyword>
<feature type="transmembrane region" description="Helical" evidence="1">
    <location>
        <begin position="167"/>
        <end position="189"/>
    </location>
</feature>
<comment type="caution">
    <text evidence="2">The sequence shown here is derived from an EMBL/GenBank/DDBJ whole genome shotgun (WGS) entry which is preliminary data.</text>
</comment>
<gene>
    <name evidence="2" type="ORF">LYSBPC_19870</name>
</gene>
<keyword evidence="1" id="KW-0812">Transmembrane</keyword>
<organism evidence="2 3">
    <name type="scientific">Lysinibacillus piscis</name>
    <dbReference type="NCBI Taxonomy" id="2518931"/>
    <lineage>
        <taxon>Bacteria</taxon>
        <taxon>Bacillati</taxon>
        <taxon>Bacillota</taxon>
        <taxon>Bacilli</taxon>
        <taxon>Bacillales</taxon>
        <taxon>Bacillaceae</taxon>
        <taxon>Lysinibacillus</taxon>
    </lineage>
</organism>
<keyword evidence="1" id="KW-1133">Transmembrane helix</keyword>
<dbReference type="InterPro" id="IPR021359">
    <property type="entry name" value="DUF2812"/>
</dbReference>
<evidence type="ECO:0000313" key="3">
    <source>
        <dbReference type="Proteomes" id="UP001065593"/>
    </source>
</evidence>
<reference evidence="2" key="1">
    <citation type="submission" date="2022-08" db="EMBL/GenBank/DDBJ databases">
        <title>Draft genome sequence of Lysinibacillus sp. strain KH24.</title>
        <authorList>
            <person name="Kanbe H."/>
            <person name="Itoh H."/>
        </authorList>
    </citation>
    <scope>NUCLEOTIDE SEQUENCE</scope>
    <source>
        <strain evidence="2">KH24</strain>
    </source>
</reference>
<dbReference type="RefSeq" id="WP_264988614.1">
    <property type="nucleotide sequence ID" value="NZ_BRZA01000002.1"/>
</dbReference>